<name>A0A914VW49_9BILA</name>
<dbReference type="GO" id="GO:0034597">
    <property type="term" value="F:phosphatidylinositol-4,5-bisphosphate 4-phosphatase activity"/>
    <property type="evidence" value="ECO:0007669"/>
    <property type="project" value="UniProtKB-EC"/>
</dbReference>
<keyword evidence="10 11" id="KW-0458">Lysosome</keyword>
<feature type="region of interest" description="Disordered" evidence="12">
    <location>
        <begin position="1"/>
        <end position="46"/>
    </location>
</feature>
<dbReference type="EC" id="3.1.3.78" evidence="4 11"/>
<feature type="transmembrane region" description="Helical" evidence="11">
    <location>
        <begin position="134"/>
        <end position="157"/>
    </location>
</feature>
<dbReference type="PANTHER" id="PTHR21014:SF6">
    <property type="entry name" value="PHOSPHATIDYLINOSITOL-4,5-BISPHOSPHATE 4-PHOSPHATASE"/>
    <property type="match status" value="1"/>
</dbReference>
<evidence type="ECO:0000256" key="3">
    <source>
        <dbReference type="ARBA" id="ARBA00004155"/>
    </source>
</evidence>
<proteinExistence type="predicted"/>
<organism evidence="13 14">
    <name type="scientific">Plectus sambesii</name>
    <dbReference type="NCBI Taxonomy" id="2011161"/>
    <lineage>
        <taxon>Eukaryota</taxon>
        <taxon>Metazoa</taxon>
        <taxon>Ecdysozoa</taxon>
        <taxon>Nematoda</taxon>
        <taxon>Chromadorea</taxon>
        <taxon>Plectida</taxon>
        <taxon>Plectina</taxon>
        <taxon>Plectoidea</taxon>
        <taxon>Plectidae</taxon>
        <taxon>Plectus</taxon>
    </lineage>
</organism>
<dbReference type="GO" id="GO:0031902">
    <property type="term" value="C:late endosome membrane"/>
    <property type="evidence" value="ECO:0007669"/>
    <property type="project" value="UniProtKB-SubCell"/>
</dbReference>
<evidence type="ECO:0000256" key="2">
    <source>
        <dbReference type="ARBA" id="ARBA00004107"/>
    </source>
</evidence>
<protein>
    <recommendedName>
        <fullName evidence="4 11">Phosphatidylinositol-4,5-bisphosphate 4-phosphatase</fullName>
        <ecNumber evidence="4 11">3.1.3.78</ecNumber>
    </recommendedName>
</protein>
<evidence type="ECO:0000256" key="6">
    <source>
        <dbReference type="ARBA" id="ARBA00022753"/>
    </source>
</evidence>
<dbReference type="InterPro" id="IPR019178">
    <property type="entry name" value="PtdIns-P2-Ptase"/>
</dbReference>
<evidence type="ECO:0000256" key="8">
    <source>
        <dbReference type="ARBA" id="ARBA00022989"/>
    </source>
</evidence>
<dbReference type="GO" id="GO:0030670">
    <property type="term" value="C:phagocytic vesicle membrane"/>
    <property type="evidence" value="ECO:0007669"/>
    <property type="project" value="TreeGrafter"/>
</dbReference>
<dbReference type="GO" id="GO:0005886">
    <property type="term" value="C:plasma membrane"/>
    <property type="evidence" value="ECO:0007669"/>
    <property type="project" value="TreeGrafter"/>
</dbReference>
<accession>A0A914VW49</accession>
<evidence type="ECO:0000256" key="4">
    <source>
        <dbReference type="ARBA" id="ARBA00012936"/>
    </source>
</evidence>
<evidence type="ECO:0000256" key="7">
    <source>
        <dbReference type="ARBA" id="ARBA00022801"/>
    </source>
</evidence>
<evidence type="ECO:0000256" key="9">
    <source>
        <dbReference type="ARBA" id="ARBA00023136"/>
    </source>
</evidence>
<evidence type="ECO:0000256" key="1">
    <source>
        <dbReference type="ARBA" id="ARBA00001261"/>
    </source>
</evidence>
<dbReference type="GO" id="GO:0005765">
    <property type="term" value="C:lysosomal membrane"/>
    <property type="evidence" value="ECO:0007669"/>
    <property type="project" value="UniProtKB-SubCell"/>
</dbReference>
<keyword evidence="8 11" id="KW-1133">Transmembrane helix</keyword>
<sequence length="167" mass="17798">MSNQQNTNAAGSSVAYDNTAMVDESKEPTVRYSGPPPPYSGPEPASQVPYTIPMSNVEGQCPPYPGPPANGEGPYPPYPAGPVFTNVVLQTTTGPRFACGHCNGQFVFHRTQGLARCPFCHRLSSVGSAIRTRAISYIVVGIICLLLGVGVTVATLVSDVGWYFVWF</sequence>
<evidence type="ECO:0000313" key="13">
    <source>
        <dbReference type="Proteomes" id="UP000887566"/>
    </source>
</evidence>
<comment type="function">
    <text evidence="11">Catalyzes the hydrolysis of phosphatidylinositol-4,5-bisphosphate (PtdIns-4,5-P2) to phosphatidylinositol-4-phosphate (PtdIns-4-P).</text>
</comment>
<keyword evidence="9 11" id="KW-0472">Membrane</keyword>
<keyword evidence="6 11" id="KW-0967">Endosome</keyword>
<dbReference type="WBParaSite" id="PSAMB.scaffold2691size21775.g18768.t1">
    <property type="protein sequence ID" value="PSAMB.scaffold2691size21775.g18768.t1"/>
    <property type="gene ID" value="PSAMB.scaffold2691size21775.g18768"/>
</dbReference>
<dbReference type="PANTHER" id="PTHR21014">
    <property type="entry name" value="PHOSPHATIDYLINOSITOL-4,5-BISPHOSPHATE 4-PHOSPHATASE"/>
    <property type="match status" value="1"/>
</dbReference>
<evidence type="ECO:0000256" key="11">
    <source>
        <dbReference type="RuleBase" id="RU365008"/>
    </source>
</evidence>
<dbReference type="Proteomes" id="UP000887566">
    <property type="component" value="Unplaced"/>
</dbReference>
<evidence type="ECO:0000313" key="14">
    <source>
        <dbReference type="WBParaSite" id="PSAMB.scaffold2691size21775.g18768.t1"/>
    </source>
</evidence>
<keyword evidence="13" id="KW-1185">Reference proteome</keyword>
<keyword evidence="5 11" id="KW-0812">Transmembrane</keyword>
<dbReference type="Pfam" id="PF09788">
    <property type="entry name" value="Tmemb_55A"/>
    <property type="match status" value="1"/>
</dbReference>
<dbReference type="GO" id="GO:0046856">
    <property type="term" value="P:phosphatidylinositol dephosphorylation"/>
    <property type="evidence" value="ECO:0007669"/>
    <property type="project" value="InterPro"/>
</dbReference>
<evidence type="ECO:0000256" key="5">
    <source>
        <dbReference type="ARBA" id="ARBA00022692"/>
    </source>
</evidence>
<comment type="subcellular location">
    <subcellularLocation>
        <location evidence="2 11">Late endosome membrane</location>
        <topology evidence="2 11">Multi-pass membrane protein</topology>
    </subcellularLocation>
    <subcellularLocation>
        <location evidence="3 11">Lysosome membrane</location>
        <topology evidence="3 11">Multi-pass membrane protein</topology>
    </subcellularLocation>
</comment>
<comment type="catalytic activity">
    <reaction evidence="1 11">
        <text>a 1,2-diacyl-sn-glycero-3-phospho-(1D-myo-inositol-4,5-bisphosphate) + H2O = a 1,2-diacyl-sn-glycero-3-phospho-(1D-myo-inositol-5-phosphate) + phosphate</text>
        <dbReference type="Rhea" id="RHEA:25674"/>
        <dbReference type="ChEBI" id="CHEBI:15377"/>
        <dbReference type="ChEBI" id="CHEBI:43474"/>
        <dbReference type="ChEBI" id="CHEBI:57795"/>
        <dbReference type="ChEBI" id="CHEBI:58456"/>
        <dbReference type="EC" id="3.1.3.78"/>
    </reaction>
</comment>
<evidence type="ECO:0000256" key="12">
    <source>
        <dbReference type="SAM" id="MobiDB-lite"/>
    </source>
</evidence>
<reference evidence="14" key="1">
    <citation type="submission" date="2022-11" db="UniProtKB">
        <authorList>
            <consortium name="WormBaseParasite"/>
        </authorList>
    </citation>
    <scope>IDENTIFICATION</scope>
</reference>
<keyword evidence="7 11" id="KW-0378">Hydrolase</keyword>
<dbReference type="AlphaFoldDB" id="A0A914VW49"/>
<evidence type="ECO:0000256" key="10">
    <source>
        <dbReference type="ARBA" id="ARBA00023228"/>
    </source>
</evidence>
<feature type="compositionally biased region" description="Polar residues" evidence="12">
    <location>
        <begin position="1"/>
        <end position="11"/>
    </location>
</feature>